<comment type="caution">
    <text evidence="6">The sequence shown here is derived from an EMBL/GenBank/DDBJ whole genome shotgun (WGS) entry which is preliminary data.</text>
</comment>
<dbReference type="Proteomes" id="UP000886998">
    <property type="component" value="Unassembled WGS sequence"/>
</dbReference>
<name>A0A8X6XDJ0_9ARAC</name>
<evidence type="ECO:0000259" key="4">
    <source>
        <dbReference type="SMART" id="SM00644"/>
    </source>
</evidence>
<dbReference type="CDD" id="cd06583">
    <property type="entry name" value="PGRP"/>
    <property type="match status" value="1"/>
</dbReference>
<dbReference type="InterPro" id="IPR006619">
    <property type="entry name" value="PGRP_domain_met/bac"/>
</dbReference>
<organism evidence="6 7">
    <name type="scientific">Trichonephila inaurata madagascariensis</name>
    <dbReference type="NCBI Taxonomy" id="2747483"/>
    <lineage>
        <taxon>Eukaryota</taxon>
        <taxon>Metazoa</taxon>
        <taxon>Ecdysozoa</taxon>
        <taxon>Arthropoda</taxon>
        <taxon>Chelicerata</taxon>
        <taxon>Arachnida</taxon>
        <taxon>Araneae</taxon>
        <taxon>Araneomorphae</taxon>
        <taxon>Entelegynae</taxon>
        <taxon>Araneoidea</taxon>
        <taxon>Nephilidae</taxon>
        <taxon>Trichonephila</taxon>
        <taxon>Trichonephila inaurata</taxon>
    </lineage>
</organism>
<dbReference type="OrthoDB" id="10001926at2759"/>
<comment type="similarity">
    <text evidence="1">Belongs to the N-acetylmuramoyl-L-alanine amidase 2 family.</text>
</comment>
<evidence type="ECO:0000259" key="5">
    <source>
        <dbReference type="SMART" id="SM00701"/>
    </source>
</evidence>
<protein>
    <submittedName>
        <fullName evidence="6">Peptidoglycan recognition protein 1</fullName>
    </submittedName>
</protein>
<dbReference type="InterPro" id="IPR036505">
    <property type="entry name" value="Amidase/PGRP_sf"/>
</dbReference>
<dbReference type="EMBL" id="BMAV01007661">
    <property type="protein sequence ID" value="GFY50727.1"/>
    <property type="molecule type" value="Genomic_DNA"/>
</dbReference>
<evidence type="ECO:0000256" key="3">
    <source>
        <dbReference type="ARBA" id="ARBA00022859"/>
    </source>
</evidence>
<dbReference type="SMART" id="SM00701">
    <property type="entry name" value="PGRP"/>
    <property type="match status" value="1"/>
</dbReference>
<dbReference type="InterPro" id="IPR002502">
    <property type="entry name" value="Amidase_domain"/>
</dbReference>
<dbReference type="SUPFAM" id="SSF55846">
    <property type="entry name" value="N-acetylmuramoyl-L-alanine amidase-like"/>
    <property type="match status" value="1"/>
</dbReference>
<dbReference type="PANTHER" id="PTHR11022:SF41">
    <property type="entry name" value="PEPTIDOGLYCAN-RECOGNITION PROTEIN LC-RELATED"/>
    <property type="match status" value="1"/>
</dbReference>
<feature type="domain" description="Peptidoglycan recognition protein family" evidence="5">
    <location>
        <begin position="102"/>
        <end position="244"/>
    </location>
</feature>
<dbReference type="Gene3D" id="3.40.80.10">
    <property type="entry name" value="Peptidoglycan recognition protein-like"/>
    <property type="match status" value="1"/>
</dbReference>
<dbReference type="AlphaFoldDB" id="A0A8X6XDJ0"/>
<evidence type="ECO:0000256" key="1">
    <source>
        <dbReference type="ARBA" id="ARBA00007553"/>
    </source>
</evidence>
<evidence type="ECO:0000256" key="2">
    <source>
        <dbReference type="ARBA" id="ARBA00022588"/>
    </source>
</evidence>
<accession>A0A8X6XDJ0</accession>
<dbReference type="GO" id="GO:0009253">
    <property type="term" value="P:peptidoglycan catabolic process"/>
    <property type="evidence" value="ECO:0007669"/>
    <property type="project" value="InterPro"/>
</dbReference>
<gene>
    <name evidence="6" type="primary">PGLYRP1</name>
    <name evidence="6" type="ORF">TNIN_111671</name>
</gene>
<proteinExistence type="inferred from homology"/>
<dbReference type="FunFam" id="3.40.80.10:FF:000001">
    <property type="entry name" value="Peptidoglycan recognition protein 1"/>
    <property type="match status" value="1"/>
</dbReference>
<dbReference type="GO" id="GO:0008270">
    <property type="term" value="F:zinc ion binding"/>
    <property type="evidence" value="ECO:0007669"/>
    <property type="project" value="InterPro"/>
</dbReference>
<evidence type="ECO:0000313" key="7">
    <source>
        <dbReference type="Proteomes" id="UP000886998"/>
    </source>
</evidence>
<reference evidence="6" key="1">
    <citation type="submission" date="2020-08" db="EMBL/GenBank/DDBJ databases">
        <title>Multicomponent nature underlies the extraordinary mechanical properties of spider dragline silk.</title>
        <authorList>
            <person name="Kono N."/>
            <person name="Nakamura H."/>
            <person name="Mori M."/>
            <person name="Yoshida Y."/>
            <person name="Ohtoshi R."/>
            <person name="Malay A.D."/>
            <person name="Moran D.A.P."/>
            <person name="Tomita M."/>
            <person name="Numata K."/>
            <person name="Arakawa K."/>
        </authorList>
    </citation>
    <scope>NUCLEOTIDE SEQUENCE</scope>
</reference>
<feature type="domain" description="N-acetylmuramoyl-L-alanine amidase" evidence="4">
    <location>
        <begin position="111"/>
        <end position="250"/>
    </location>
</feature>
<sequence>MPASSTNPLTPATIRQRQRAILITYSKLQIASYIQFIWELDKYITLLPVKQFIIGFFNIYITLNIQILKLFQSDTTMIGSLLFILLSLGDLAVKSTEGCENIEIVSRAEWGARESLSNETMVTPVPHLFIHHTAMSECNNFASCSQMMRTIQNFHIDDRGWDDIGYNFLIGGDGRVYMGRGWDRVGAHTYGFNRIAVAFSLMGDFSHKLPSELMLNATTNLIECAKNENHVVANYKLHGHRDAGCTECPGSAFYNLIKTWPHFEGGPIPGYKCH</sequence>
<dbReference type="Pfam" id="PF01510">
    <property type="entry name" value="Amidase_2"/>
    <property type="match status" value="1"/>
</dbReference>
<keyword evidence="3" id="KW-0391">Immunity</keyword>
<evidence type="ECO:0000313" key="6">
    <source>
        <dbReference type="EMBL" id="GFY50727.1"/>
    </source>
</evidence>
<dbReference type="PANTHER" id="PTHR11022">
    <property type="entry name" value="PEPTIDOGLYCAN RECOGNITION PROTEIN"/>
    <property type="match status" value="1"/>
</dbReference>
<keyword evidence="2" id="KW-0399">Innate immunity</keyword>
<dbReference type="SMART" id="SM00644">
    <property type="entry name" value="Ami_2"/>
    <property type="match status" value="1"/>
</dbReference>
<dbReference type="GO" id="GO:0045087">
    <property type="term" value="P:innate immune response"/>
    <property type="evidence" value="ECO:0007669"/>
    <property type="project" value="UniProtKB-KW"/>
</dbReference>
<dbReference type="InterPro" id="IPR015510">
    <property type="entry name" value="PGRP"/>
</dbReference>
<keyword evidence="7" id="KW-1185">Reference proteome</keyword>
<dbReference type="GO" id="GO:0008745">
    <property type="term" value="F:N-acetylmuramoyl-L-alanine amidase activity"/>
    <property type="evidence" value="ECO:0007669"/>
    <property type="project" value="InterPro"/>
</dbReference>